<dbReference type="PANTHER" id="PTHR47331:SF4">
    <property type="entry name" value="PEPTIDASE S1 DOMAIN-CONTAINING PROTEIN"/>
    <property type="match status" value="1"/>
</dbReference>
<dbReference type="InterPro" id="IPR001584">
    <property type="entry name" value="Integrase_cat-core"/>
</dbReference>
<protein>
    <recommendedName>
        <fullName evidence="2">Integrase catalytic domain-containing protein</fullName>
    </recommendedName>
</protein>
<dbReference type="PROSITE" id="PS50994">
    <property type="entry name" value="INTEGRASE"/>
    <property type="match status" value="1"/>
</dbReference>
<feature type="domain" description="Integrase catalytic" evidence="2">
    <location>
        <begin position="1196"/>
        <end position="1367"/>
    </location>
</feature>
<gene>
    <name evidence="3" type="ORF">AVEN_110592_1</name>
</gene>
<comment type="caution">
    <text evidence="3">The sequence shown here is derived from an EMBL/GenBank/DDBJ whole genome shotgun (WGS) entry which is preliminary data.</text>
</comment>
<keyword evidence="4" id="KW-1185">Reference proteome</keyword>
<dbReference type="SUPFAM" id="SSF56672">
    <property type="entry name" value="DNA/RNA polymerases"/>
    <property type="match status" value="1"/>
</dbReference>
<sequence>MTMDLTPLKTQRKSFRTSFTVCAKKIDDELLKEAPELTQVLILKSQISDKFARLETCQAEITNLILKTEDAEQAYEEDFLSAEKYRDKYIELCSQIEQLYLKDSSTKDFSEKRKFKLPKIELKKFDGDAKNYLSFWSQFRKIHEDSSIPNEDKFQYLLQAVVPKSKAARVFEIFPATADNYQKAISQLQERFGRNDLLVQIYVRDLLSMVMKNAATGRSKTDLPALYDELEAKIRALESFRRTQEKYGDFLNPLVESCLPEEVLVAWERSRNHSLTETKESRTLEQLMNFLRQEVKGEEMVNLARTGFASNQSSRRKELHNDHVKQSESTTASALVSLQTPEKTICGFIPRIENKHILNELKRKKIDFTDSFRNETEINLLIGADVLGKLLTGNTVELESGLTAVETKLGWTVFGKGSYEKDNILTTLSMHSMNVPINKLWQLEVLGVSSPTEKENGDLDLNDFNDKMKILPDGRYEVELPWKYDSKNLPSNKELVRKRHERMINRCGKGEFFSDYQKVFQDWEKLNIIERVPDFELNRECHYLSHRPVIKLDSQTTKIRPVFDASASQRGNASLNECLYKGINLIELIPDILDRFRMYPIGISADIEKAFLMLSVAPKDRDFLRFFYPCNDVELIYRHCRIVFGVSSSPFLLNATIMHLLENCTEFYDVVQKLRCSFYVDNCLTGVHNVSEAEDFIEKAKLIMAKGCFNLRGWESNVECKHASKHSGNTSVLGIIWNLDEDTLKCKIDFEILSCETKITERFILSTVQKFCDPLGMLNPSTLLPKLILQDLWKSHFSWEEELPFTFVDKFSKWLNEMYYLKDVTLPRFMNFNETSELHVFVDACKGAYAVCVFVRSEVEGESKVRLIRAKNRVAPLKSLSIPRLELMACCIGARLVNSVIKAIDASSIKVILWSDSTVALWWIKEYGDWSVFVANRVKEIRELTGCYSWRHVPGNMNIADLLSRGCTPQQMLNSKWWEGPSWLKENPESWPVSDIICQSKEVDIEKRKRKLVNMNLTEDTPPWYAERVSDYDKMIRVFTWILRFVNNCKLVNGKCKDSELSQSEIEYSEKKLIRFVQSYYLSDAKSSNFIETFLDNEGILRVKTKTIYRNDDRSFLYPILLPEKCEFTKLLIRTVHRKNCHAGIHMMQCLLRERYWIIRARKAIKNVLYNCVICKRFKIKSMSSEPTPLPPDRVTDCAPFEIVGIDLAGPLFLKNEGKVWIVLFTCAVYRAIHLELVNSLSSDAFLLALRRFIARRGRPRTIYCDNGTNFRGASNDLSKLNWSKILKETRTPKIFWKFIPPTAAWWGGWWERLVRTLKDLLKRNLDKSVLTSNELYTVICDCESIINCRPLTYVSENPEEFIPLTPSMFLIENRSSNTGDIEQLNSSSLNKRIKYRSKLLKDLRQRFRKEYLGQLVQKHNEKHSRNPQVGEIVLVGDDNKKRLFWVLAKIIELIPGRDGKIRTVKLKTQHGTVLRPIQRIYALEIYPNQSVDKEPGGEESNSHDVSDNKNKLLPGADDVIMRKYTSSGIYVKAPKRLDLLNNVCYVVA</sequence>
<dbReference type="Pfam" id="PF05380">
    <property type="entry name" value="Peptidase_A17"/>
    <property type="match status" value="1"/>
</dbReference>
<dbReference type="InterPro" id="IPR036397">
    <property type="entry name" value="RNaseH_sf"/>
</dbReference>
<feature type="compositionally biased region" description="Basic and acidic residues" evidence="1">
    <location>
        <begin position="1492"/>
        <end position="1511"/>
    </location>
</feature>
<name>A0A4Y2JAH1_ARAVE</name>
<dbReference type="InterPro" id="IPR040676">
    <property type="entry name" value="DUF5641"/>
</dbReference>
<dbReference type="GO" id="GO:0042575">
    <property type="term" value="C:DNA polymerase complex"/>
    <property type="evidence" value="ECO:0007669"/>
    <property type="project" value="UniProtKB-ARBA"/>
</dbReference>
<dbReference type="EMBL" id="BGPR01003303">
    <property type="protein sequence ID" value="GBM86338.1"/>
    <property type="molecule type" value="Genomic_DNA"/>
</dbReference>
<dbReference type="OrthoDB" id="6436485at2759"/>
<evidence type="ECO:0000259" key="2">
    <source>
        <dbReference type="PROSITE" id="PS50994"/>
    </source>
</evidence>
<dbReference type="InterPro" id="IPR005312">
    <property type="entry name" value="DUF1759"/>
</dbReference>
<dbReference type="Gene3D" id="1.10.340.70">
    <property type="match status" value="1"/>
</dbReference>
<feature type="region of interest" description="Disordered" evidence="1">
    <location>
        <begin position="1492"/>
        <end position="1512"/>
    </location>
</feature>
<dbReference type="InterPro" id="IPR012337">
    <property type="entry name" value="RNaseH-like_sf"/>
</dbReference>
<dbReference type="Pfam" id="PF18701">
    <property type="entry name" value="DUF5641"/>
    <property type="match status" value="1"/>
</dbReference>
<dbReference type="SUPFAM" id="SSF53098">
    <property type="entry name" value="Ribonuclease H-like"/>
    <property type="match status" value="1"/>
</dbReference>
<dbReference type="PANTHER" id="PTHR47331">
    <property type="entry name" value="PHD-TYPE DOMAIN-CONTAINING PROTEIN"/>
    <property type="match status" value="1"/>
</dbReference>
<dbReference type="GO" id="GO:0071897">
    <property type="term" value="P:DNA biosynthetic process"/>
    <property type="evidence" value="ECO:0007669"/>
    <property type="project" value="UniProtKB-ARBA"/>
</dbReference>
<reference evidence="3 4" key="1">
    <citation type="journal article" date="2019" name="Sci. Rep.">
        <title>Orb-weaving spider Araneus ventricosus genome elucidates the spidroin gene catalogue.</title>
        <authorList>
            <person name="Kono N."/>
            <person name="Nakamura H."/>
            <person name="Ohtoshi R."/>
            <person name="Moran D.A.P."/>
            <person name="Shinohara A."/>
            <person name="Yoshida Y."/>
            <person name="Fujiwara M."/>
            <person name="Mori M."/>
            <person name="Tomita M."/>
            <person name="Arakawa K."/>
        </authorList>
    </citation>
    <scope>NUCLEOTIDE SEQUENCE [LARGE SCALE GENOMIC DNA]</scope>
</reference>
<dbReference type="Gene3D" id="3.30.420.10">
    <property type="entry name" value="Ribonuclease H-like superfamily/Ribonuclease H"/>
    <property type="match status" value="1"/>
</dbReference>
<dbReference type="InterPro" id="IPR041588">
    <property type="entry name" value="Integrase_H2C2"/>
</dbReference>
<dbReference type="Proteomes" id="UP000499080">
    <property type="component" value="Unassembled WGS sequence"/>
</dbReference>
<dbReference type="InterPro" id="IPR043502">
    <property type="entry name" value="DNA/RNA_pol_sf"/>
</dbReference>
<evidence type="ECO:0000256" key="1">
    <source>
        <dbReference type="SAM" id="MobiDB-lite"/>
    </source>
</evidence>
<dbReference type="GO" id="GO:0003676">
    <property type="term" value="F:nucleic acid binding"/>
    <property type="evidence" value="ECO:0007669"/>
    <property type="project" value="InterPro"/>
</dbReference>
<organism evidence="3 4">
    <name type="scientific">Araneus ventricosus</name>
    <name type="common">Orbweaver spider</name>
    <name type="synonym">Epeira ventricosa</name>
    <dbReference type="NCBI Taxonomy" id="182803"/>
    <lineage>
        <taxon>Eukaryota</taxon>
        <taxon>Metazoa</taxon>
        <taxon>Ecdysozoa</taxon>
        <taxon>Arthropoda</taxon>
        <taxon>Chelicerata</taxon>
        <taxon>Arachnida</taxon>
        <taxon>Araneae</taxon>
        <taxon>Araneomorphae</taxon>
        <taxon>Entelegynae</taxon>
        <taxon>Araneoidea</taxon>
        <taxon>Araneidae</taxon>
        <taxon>Araneus</taxon>
    </lineage>
</organism>
<evidence type="ECO:0000313" key="3">
    <source>
        <dbReference type="EMBL" id="GBM86338.1"/>
    </source>
</evidence>
<dbReference type="GO" id="GO:0015074">
    <property type="term" value="P:DNA integration"/>
    <property type="evidence" value="ECO:0007669"/>
    <property type="project" value="InterPro"/>
</dbReference>
<dbReference type="Pfam" id="PF03564">
    <property type="entry name" value="DUF1759"/>
    <property type="match status" value="1"/>
</dbReference>
<dbReference type="InterPro" id="IPR008042">
    <property type="entry name" value="Retrotrans_Pao"/>
</dbReference>
<accession>A0A4Y2JAH1</accession>
<dbReference type="Pfam" id="PF17921">
    <property type="entry name" value="Integrase_H2C2"/>
    <property type="match status" value="1"/>
</dbReference>
<evidence type="ECO:0000313" key="4">
    <source>
        <dbReference type="Proteomes" id="UP000499080"/>
    </source>
</evidence>
<proteinExistence type="predicted"/>